<dbReference type="GO" id="GO:0044423">
    <property type="term" value="C:virion component"/>
    <property type="evidence" value="ECO:0007669"/>
    <property type="project" value="UniProtKB-KW"/>
</dbReference>
<evidence type="ECO:0000256" key="4">
    <source>
        <dbReference type="ARBA" id="ARBA00015780"/>
    </source>
</evidence>
<dbReference type="KEGG" id="vg:36841080"/>
<dbReference type="GO" id="GO:0000428">
    <property type="term" value="C:DNA-directed RNA polymerase complex"/>
    <property type="evidence" value="ECO:0007669"/>
    <property type="project" value="UniProtKB-KW"/>
</dbReference>
<name>A0A2U9QHQ3_9POXV</name>
<organism evidence="10">
    <name type="scientific">Sea otter poxvirus</name>
    <dbReference type="NCBI Taxonomy" id="1416741"/>
    <lineage>
        <taxon>Viruses</taxon>
        <taxon>Varidnaviria</taxon>
        <taxon>Bamfordvirae</taxon>
        <taxon>Nucleocytoviricota</taxon>
        <taxon>Pokkesviricetes</taxon>
        <taxon>Chitovirales</taxon>
        <taxon>Poxviridae</taxon>
        <taxon>Chordopoxvirinae</taxon>
        <taxon>Mustelpoxvirus</taxon>
        <taxon>Mustelpoxvirus seaotterpox</taxon>
        <taxon>Sea otterpox virus</taxon>
    </lineage>
</organism>
<comment type="similarity">
    <text evidence="2">Belongs to the poxviridae DNA-directed RNA polymerase 18 kDa subunit family.</text>
</comment>
<keyword evidence="6" id="KW-0808">Transferase</keyword>
<keyword evidence="7" id="KW-0946">Virion</keyword>
<dbReference type="EMBL" id="MH427217">
    <property type="protein sequence ID" value="AWU47128.1"/>
    <property type="molecule type" value="Genomic_DNA"/>
</dbReference>
<dbReference type="InterPro" id="IPR004973">
    <property type="entry name" value="DNA-dir_RNA_pol_18kDa_poxviral"/>
</dbReference>
<keyword evidence="8" id="KW-0804">Transcription</keyword>
<proteinExistence type="inferred from homology"/>
<protein>
    <recommendedName>
        <fullName evidence="4">DNA-directed RNA polymerase 18 kDa subunit</fullName>
        <ecNumber evidence="3">2.7.7.6</ecNumber>
    </recommendedName>
</protein>
<dbReference type="OrthoDB" id="11747at10239"/>
<evidence type="ECO:0000256" key="2">
    <source>
        <dbReference type="ARBA" id="ARBA00005370"/>
    </source>
</evidence>
<evidence type="ECO:0000256" key="9">
    <source>
        <dbReference type="ARBA" id="ARBA00048552"/>
    </source>
</evidence>
<sequence>MSTFNKKMYLPITLDYYDLTLDMWNNIKQKVMDTYLYKESSGIMAIKITVCDNKELPLGEIINNQVLIQVPCDVIYKYYKMGDIVSGILTITDESDVKVLCGDLTCVLATGSGTISFSDSMYCFVRNGTIYPNGSKVTAILKEARPGTNSNFIFLATLLDNVSDTDS</sequence>
<reference evidence="10" key="1">
    <citation type="submission" date="2018-05" db="EMBL/GenBank/DDBJ databases">
        <title>Complete Genome Sequence of a Novel Sea Otter Poxvirus.</title>
        <authorList>
            <person name="Jacob J.M."/>
            <person name="Subramaniam K."/>
            <person name="Tu S.-L."/>
            <person name="Nielsen O."/>
            <person name="Tuomi P.A."/>
            <person name="Upton C."/>
            <person name="Waltzek T.B."/>
        </authorList>
    </citation>
    <scope>NUCLEOTIDE SEQUENCE [LARGE SCALE GENOMIC DNA]</scope>
    <source>
        <strain evidence="10">ELK</strain>
    </source>
</reference>
<dbReference type="GO" id="GO:0019083">
    <property type="term" value="P:viral transcription"/>
    <property type="evidence" value="ECO:0007669"/>
    <property type="project" value="InterPro"/>
</dbReference>
<evidence type="ECO:0000313" key="11">
    <source>
        <dbReference type="Proteomes" id="UP000249273"/>
    </source>
</evidence>
<evidence type="ECO:0000256" key="3">
    <source>
        <dbReference type="ARBA" id="ARBA00012418"/>
    </source>
</evidence>
<evidence type="ECO:0000256" key="7">
    <source>
        <dbReference type="ARBA" id="ARBA00022844"/>
    </source>
</evidence>
<evidence type="ECO:0000256" key="8">
    <source>
        <dbReference type="ARBA" id="ARBA00023163"/>
    </source>
</evidence>
<evidence type="ECO:0000313" key="10">
    <source>
        <dbReference type="EMBL" id="AWU47128.1"/>
    </source>
</evidence>
<dbReference type="Pfam" id="PF03293">
    <property type="entry name" value="Pox_RNA_pol"/>
    <property type="match status" value="1"/>
</dbReference>
<comment type="catalytic activity">
    <reaction evidence="9">
        <text>RNA(n) + a ribonucleoside 5'-triphosphate = RNA(n+1) + diphosphate</text>
        <dbReference type="Rhea" id="RHEA:21248"/>
        <dbReference type="Rhea" id="RHEA-COMP:14527"/>
        <dbReference type="Rhea" id="RHEA-COMP:17342"/>
        <dbReference type="ChEBI" id="CHEBI:33019"/>
        <dbReference type="ChEBI" id="CHEBI:61557"/>
        <dbReference type="ChEBI" id="CHEBI:140395"/>
        <dbReference type="EC" id="2.7.7.6"/>
    </reaction>
</comment>
<dbReference type="GeneID" id="36841080"/>
<dbReference type="GO" id="GO:0003677">
    <property type="term" value="F:DNA binding"/>
    <property type="evidence" value="ECO:0007669"/>
    <property type="project" value="InterPro"/>
</dbReference>
<keyword evidence="5" id="KW-0240">DNA-directed RNA polymerase</keyword>
<accession>A0A2U9QHQ3</accession>
<keyword evidence="11" id="KW-1185">Reference proteome</keyword>
<dbReference type="Proteomes" id="UP000249273">
    <property type="component" value="Segment"/>
</dbReference>
<gene>
    <name evidence="10" type="primary">SOPV-ELK-083</name>
</gene>
<comment type="subcellular location">
    <subcellularLocation>
        <location evidence="1">Virion</location>
    </subcellularLocation>
</comment>
<dbReference type="RefSeq" id="YP_009480621.1">
    <property type="nucleotide sequence ID" value="NC_037656.1"/>
</dbReference>
<evidence type="ECO:0000256" key="6">
    <source>
        <dbReference type="ARBA" id="ARBA00022679"/>
    </source>
</evidence>
<evidence type="ECO:0000256" key="1">
    <source>
        <dbReference type="ARBA" id="ARBA00004328"/>
    </source>
</evidence>
<dbReference type="GO" id="GO:0003899">
    <property type="term" value="F:DNA-directed RNA polymerase activity"/>
    <property type="evidence" value="ECO:0007669"/>
    <property type="project" value="UniProtKB-EC"/>
</dbReference>
<evidence type="ECO:0000256" key="5">
    <source>
        <dbReference type="ARBA" id="ARBA00022478"/>
    </source>
</evidence>
<dbReference type="EC" id="2.7.7.6" evidence="3"/>